<dbReference type="HOGENOM" id="CLU_166657_1_0_9"/>
<reference evidence="2 3" key="1">
    <citation type="submission" date="2013-07" db="EMBL/GenBank/DDBJ databases">
        <authorList>
            <person name="Weinstock G."/>
            <person name="Sodergren E."/>
            <person name="Wylie T."/>
            <person name="Fulton L."/>
            <person name="Fulton R."/>
            <person name="Fronick C."/>
            <person name="O'Laughlin M."/>
            <person name="Godfrey J."/>
            <person name="Miner T."/>
            <person name="Herter B."/>
            <person name="Appelbaum E."/>
            <person name="Cordes M."/>
            <person name="Lek S."/>
            <person name="Wollam A."/>
            <person name="Pepin K.H."/>
            <person name="Palsikar V.B."/>
            <person name="Mitreva M."/>
            <person name="Wilson R.K."/>
        </authorList>
    </citation>
    <scope>NUCLEOTIDE SEQUENCE [LARGE SCALE GENOMIC DNA]</scope>
    <source>
        <strain evidence="2 3">ATCC 27760</strain>
    </source>
</reference>
<dbReference type="OrthoDB" id="1859408at2"/>
<organism evidence="2 3">
    <name type="scientific">Ruminococcus callidus ATCC 27760</name>
    <dbReference type="NCBI Taxonomy" id="411473"/>
    <lineage>
        <taxon>Bacteria</taxon>
        <taxon>Bacillati</taxon>
        <taxon>Bacillota</taxon>
        <taxon>Clostridia</taxon>
        <taxon>Eubacteriales</taxon>
        <taxon>Oscillospiraceae</taxon>
        <taxon>Ruminococcus</taxon>
    </lineage>
</organism>
<evidence type="ECO:0008006" key="4">
    <source>
        <dbReference type="Google" id="ProtNLM"/>
    </source>
</evidence>
<dbReference type="GeneID" id="93693859"/>
<name>U2KJJ7_9FIRM</name>
<accession>U2KJJ7</accession>
<dbReference type="AlphaFoldDB" id="U2KJJ7"/>
<evidence type="ECO:0000313" key="2">
    <source>
        <dbReference type="EMBL" id="ERJ92230.1"/>
    </source>
</evidence>
<keyword evidence="1" id="KW-0472">Membrane</keyword>
<comment type="caution">
    <text evidence="2">The sequence shown here is derived from an EMBL/GenBank/DDBJ whole genome shotgun (WGS) entry which is preliminary data.</text>
</comment>
<keyword evidence="1" id="KW-1133">Transmembrane helix</keyword>
<proteinExistence type="predicted"/>
<evidence type="ECO:0000256" key="1">
    <source>
        <dbReference type="SAM" id="Phobius"/>
    </source>
</evidence>
<feature type="transmembrane region" description="Helical" evidence="1">
    <location>
        <begin position="54"/>
        <end position="78"/>
    </location>
</feature>
<protein>
    <recommendedName>
        <fullName evidence="4">DUF4321 domain-containing protein</fullName>
    </recommendedName>
</protein>
<sequence length="88" mass="9695">MKKFLVYLCSIVVAVILGGVIGNLCVGIAPLSWLDYAPPLHLKTHEWNLYVADLTFGIQSKFNIAQLLLTIIACFVAPKIEPLIGKKK</sequence>
<evidence type="ECO:0000313" key="3">
    <source>
        <dbReference type="Proteomes" id="UP000016662"/>
    </source>
</evidence>
<dbReference type="STRING" id="411473.RUMCAL_02437"/>
<dbReference type="PATRIC" id="fig|411473.3.peg.2031"/>
<feature type="transmembrane region" description="Helical" evidence="1">
    <location>
        <begin position="7"/>
        <end position="34"/>
    </location>
</feature>
<dbReference type="RefSeq" id="WP_021680604.1">
    <property type="nucleotide sequence ID" value="NZ_KI260296.1"/>
</dbReference>
<keyword evidence="3" id="KW-1185">Reference proteome</keyword>
<keyword evidence="1" id="KW-0812">Transmembrane</keyword>
<dbReference type="Proteomes" id="UP000016662">
    <property type="component" value="Unassembled WGS sequence"/>
</dbReference>
<dbReference type="EMBL" id="AWVF01000296">
    <property type="protein sequence ID" value="ERJ92230.1"/>
    <property type="molecule type" value="Genomic_DNA"/>
</dbReference>
<gene>
    <name evidence="2" type="ORF">RUMCAL_02437</name>
</gene>